<proteinExistence type="predicted"/>
<protein>
    <submittedName>
        <fullName evidence="1">Uncharacterized protein</fullName>
    </submittedName>
</protein>
<keyword evidence="2" id="KW-1185">Reference proteome</keyword>
<reference evidence="1" key="1">
    <citation type="submission" date="2022-05" db="EMBL/GenBank/DDBJ databases">
        <authorList>
            <person name="Okamura Y."/>
        </authorList>
    </citation>
    <scope>NUCLEOTIDE SEQUENCE</scope>
</reference>
<comment type="caution">
    <text evidence="1">The sequence shown here is derived from an EMBL/GenBank/DDBJ whole genome shotgun (WGS) entry which is preliminary data.</text>
</comment>
<evidence type="ECO:0000313" key="1">
    <source>
        <dbReference type="EMBL" id="CAH3982921.1"/>
    </source>
</evidence>
<name>A0A9P0SZQ9_PIEBR</name>
<accession>A0A9P0SZQ9</accession>
<dbReference type="Proteomes" id="UP001152562">
    <property type="component" value="Unassembled WGS sequence"/>
</dbReference>
<dbReference type="EMBL" id="CALOZG010000002">
    <property type="protein sequence ID" value="CAH3982921.1"/>
    <property type="molecule type" value="Genomic_DNA"/>
</dbReference>
<gene>
    <name evidence="1" type="ORF">PIBRA_LOCUS1994</name>
</gene>
<dbReference type="AlphaFoldDB" id="A0A9P0SZQ9"/>
<evidence type="ECO:0000313" key="2">
    <source>
        <dbReference type="Proteomes" id="UP001152562"/>
    </source>
</evidence>
<organism evidence="1 2">
    <name type="scientific">Pieris brassicae</name>
    <name type="common">White butterfly</name>
    <name type="synonym">Large white butterfly</name>
    <dbReference type="NCBI Taxonomy" id="7116"/>
    <lineage>
        <taxon>Eukaryota</taxon>
        <taxon>Metazoa</taxon>
        <taxon>Ecdysozoa</taxon>
        <taxon>Arthropoda</taxon>
        <taxon>Hexapoda</taxon>
        <taxon>Insecta</taxon>
        <taxon>Pterygota</taxon>
        <taxon>Neoptera</taxon>
        <taxon>Endopterygota</taxon>
        <taxon>Lepidoptera</taxon>
        <taxon>Glossata</taxon>
        <taxon>Ditrysia</taxon>
        <taxon>Papilionoidea</taxon>
        <taxon>Pieridae</taxon>
        <taxon>Pierinae</taxon>
        <taxon>Pieris</taxon>
    </lineage>
</organism>
<sequence length="137" mass="14509">MGLCITIDCGNPCESCCNGGDSCNPCCMALTGLCCIPCCCPNACGQNNQDQPPQTIIINQPPVIIDNQVPDYAYPPYGQPGYDQPIFNMGLICSSCCCDSDPPAGDGVYVADNNPGYNPGYPQDVVVIQDEPVNYGR</sequence>